<protein>
    <submittedName>
        <fullName evidence="1">Uncharacterized protein</fullName>
    </submittedName>
</protein>
<organism evidence="1 2">
    <name type="scientific">Novipirellula herctigrandis</name>
    <dbReference type="NCBI Taxonomy" id="2527986"/>
    <lineage>
        <taxon>Bacteria</taxon>
        <taxon>Pseudomonadati</taxon>
        <taxon>Planctomycetota</taxon>
        <taxon>Planctomycetia</taxon>
        <taxon>Pirellulales</taxon>
        <taxon>Pirellulaceae</taxon>
        <taxon>Novipirellula</taxon>
    </lineage>
</organism>
<sequence length="43" mass="4697">MVRFAGDTDNILLGATIRSDCGVKVSRKFALPSEGPYNRVTKL</sequence>
<dbReference type="Proteomes" id="UP000315010">
    <property type="component" value="Unassembled WGS sequence"/>
</dbReference>
<accession>A0A5C5YPT2</accession>
<evidence type="ECO:0000313" key="1">
    <source>
        <dbReference type="EMBL" id="TWT76760.1"/>
    </source>
</evidence>
<name>A0A5C5YPT2_9BACT</name>
<reference evidence="1 2" key="1">
    <citation type="submission" date="2019-02" db="EMBL/GenBank/DDBJ databases">
        <title>Deep-cultivation of Planctomycetes and their phenomic and genomic characterization uncovers novel biology.</title>
        <authorList>
            <person name="Wiegand S."/>
            <person name="Jogler M."/>
            <person name="Boedeker C."/>
            <person name="Pinto D."/>
            <person name="Vollmers J."/>
            <person name="Rivas-Marin E."/>
            <person name="Kohn T."/>
            <person name="Peeters S.H."/>
            <person name="Heuer A."/>
            <person name="Rast P."/>
            <person name="Oberbeckmann S."/>
            <person name="Bunk B."/>
            <person name="Jeske O."/>
            <person name="Meyerdierks A."/>
            <person name="Storesund J.E."/>
            <person name="Kallscheuer N."/>
            <person name="Luecker S."/>
            <person name="Lage O.M."/>
            <person name="Pohl T."/>
            <person name="Merkel B.J."/>
            <person name="Hornburger P."/>
            <person name="Mueller R.-W."/>
            <person name="Bruemmer F."/>
            <person name="Labrenz M."/>
            <person name="Spormann A.M."/>
            <person name="Op Den Camp H."/>
            <person name="Overmann J."/>
            <person name="Amann R."/>
            <person name="Jetten M.S.M."/>
            <person name="Mascher T."/>
            <person name="Medema M.H."/>
            <person name="Devos D.P."/>
            <person name="Kaster A.-K."/>
            <person name="Ovreas L."/>
            <person name="Rohde M."/>
            <person name="Galperin M.Y."/>
            <person name="Jogler C."/>
        </authorList>
    </citation>
    <scope>NUCLEOTIDE SEQUENCE [LARGE SCALE GENOMIC DNA]</scope>
    <source>
        <strain evidence="1 2">CA13</strain>
    </source>
</reference>
<gene>
    <name evidence="1" type="ORF">CA13_72590</name>
</gene>
<dbReference type="AlphaFoldDB" id="A0A5C5YPT2"/>
<keyword evidence="2" id="KW-1185">Reference proteome</keyword>
<proteinExistence type="predicted"/>
<dbReference type="EMBL" id="SJPJ01000002">
    <property type="protein sequence ID" value="TWT76760.1"/>
    <property type="molecule type" value="Genomic_DNA"/>
</dbReference>
<evidence type="ECO:0000313" key="2">
    <source>
        <dbReference type="Proteomes" id="UP000315010"/>
    </source>
</evidence>
<comment type="caution">
    <text evidence="1">The sequence shown here is derived from an EMBL/GenBank/DDBJ whole genome shotgun (WGS) entry which is preliminary data.</text>
</comment>